<evidence type="ECO:0000313" key="1">
    <source>
        <dbReference type="EMBL" id="GGU27544.1"/>
    </source>
</evidence>
<dbReference type="RefSeq" id="WP_189253297.1">
    <property type="nucleotide sequence ID" value="NZ_BMRE01000005.1"/>
</dbReference>
<dbReference type="EMBL" id="BMRE01000005">
    <property type="protein sequence ID" value="GGU27544.1"/>
    <property type="molecule type" value="Genomic_DNA"/>
</dbReference>
<accession>A0ABQ2UEQ4</accession>
<protein>
    <submittedName>
        <fullName evidence="1">Uncharacterized protein</fullName>
    </submittedName>
</protein>
<evidence type="ECO:0000313" key="2">
    <source>
        <dbReference type="Proteomes" id="UP000649573"/>
    </source>
</evidence>
<gene>
    <name evidence="1" type="ORF">GCM10010178_19690</name>
</gene>
<keyword evidence="2" id="KW-1185">Reference proteome</keyword>
<reference evidence="2" key="1">
    <citation type="journal article" date="2019" name="Int. J. Syst. Evol. Microbiol.">
        <title>The Global Catalogue of Microorganisms (GCM) 10K type strain sequencing project: providing services to taxonomists for standard genome sequencing and annotation.</title>
        <authorList>
            <consortium name="The Broad Institute Genomics Platform"/>
            <consortium name="The Broad Institute Genome Sequencing Center for Infectious Disease"/>
            <person name="Wu L."/>
            <person name="Ma J."/>
        </authorList>
    </citation>
    <scope>NUCLEOTIDE SEQUENCE [LARGE SCALE GENOMIC DNA]</scope>
    <source>
        <strain evidence="2">JCM 3296</strain>
    </source>
</reference>
<sequence>MTLILLHPTSLPRREEQLSLAVDAPAPLRLARRLAAGVSGTDLLDRLRALPPRSGSVALAERVDSGVPYTYDHRLREFDEHFGVERVDVDTDGVFARSLLVAYRSLLEEGLASGTRMSWARWSALVSMLQTMIVRCAGETADLPVAVRPPLLRWHLDPERRWRVGHHVFFVVTQCLIVALQSFVTALREDDDLAGARRGLRLATRLLDASSAAFVFTAEFGANQYHHTVRPTMEPPFVSAGFSGLLSPDHHYLVRLFAEVRPTLRALPADLVADHAAFVRALGAVYESHKYVCARFGGDTGASLRTGALPAVEVLHALKLARTKIVGRP</sequence>
<proteinExistence type="predicted"/>
<name>A0ABQ2UEQ4_9PSEU</name>
<organism evidence="1 2">
    <name type="scientific">Lentzea flava</name>
    <dbReference type="NCBI Taxonomy" id="103732"/>
    <lineage>
        <taxon>Bacteria</taxon>
        <taxon>Bacillati</taxon>
        <taxon>Actinomycetota</taxon>
        <taxon>Actinomycetes</taxon>
        <taxon>Pseudonocardiales</taxon>
        <taxon>Pseudonocardiaceae</taxon>
        <taxon>Lentzea</taxon>
    </lineage>
</organism>
<comment type="caution">
    <text evidence="1">The sequence shown here is derived from an EMBL/GenBank/DDBJ whole genome shotgun (WGS) entry which is preliminary data.</text>
</comment>
<dbReference type="Proteomes" id="UP000649573">
    <property type="component" value="Unassembled WGS sequence"/>
</dbReference>